<dbReference type="Proteomes" id="UP000243528">
    <property type="component" value="Unassembled WGS sequence"/>
</dbReference>
<dbReference type="PANTHER" id="PTHR36934">
    <property type="entry name" value="BLR0278 PROTEIN"/>
    <property type="match status" value="1"/>
</dbReference>
<protein>
    <submittedName>
        <fullName evidence="4">Putative thioesterase</fullName>
    </submittedName>
</protein>
<evidence type="ECO:0000259" key="3">
    <source>
        <dbReference type="Pfam" id="PF22636"/>
    </source>
</evidence>
<evidence type="ECO:0000313" key="5">
    <source>
        <dbReference type="Proteomes" id="UP000243528"/>
    </source>
</evidence>
<feature type="active site" evidence="1">
    <location>
        <position position="35"/>
    </location>
</feature>
<organism evidence="4 5">
    <name type="scientific">Haloactinopolyspora alba</name>
    <dbReference type="NCBI Taxonomy" id="648780"/>
    <lineage>
        <taxon>Bacteria</taxon>
        <taxon>Bacillati</taxon>
        <taxon>Actinomycetota</taxon>
        <taxon>Actinomycetes</taxon>
        <taxon>Jiangellales</taxon>
        <taxon>Jiangellaceae</taxon>
        <taxon>Haloactinopolyspora</taxon>
    </lineage>
</organism>
<dbReference type="AlphaFoldDB" id="A0A2P8EB19"/>
<dbReference type="PIRSF" id="PIRSF014972">
    <property type="entry name" value="FlK"/>
    <property type="match status" value="1"/>
</dbReference>
<dbReference type="OrthoDB" id="5243809at2"/>
<dbReference type="InterPro" id="IPR054485">
    <property type="entry name" value="FlK-like_dom"/>
</dbReference>
<proteinExistence type="predicted"/>
<feature type="active site" evidence="1">
    <location>
        <position position="43"/>
    </location>
</feature>
<feature type="active site" evidence="1">
    <location>
        <position position="69"/>
    </location>
</feature>
<feature type="binding site" evidence="2">
    <location>
        <position position="62"/>
    </location>
    <ligand>
        <name>substrate</name>
    </ligand>
</feature>
<evidence type="ECO:0000313" key="4">
    <source>
        <dbReference type="EMBL" id="PSL06655.1"/>
    </source>
</evidence>
<dbReference type="Pfam" id="PF22636">
    <property type="entry name" value="FlK"/>
    <property type="match status" value="1"/>
</dbReference>
<keyword evidence="5" id="KW-1185">Reference proteome</keyword>
<dbReference type="InterPro" id="IPR025540">
    <property type="entry name" value="FlK"/>
</dbReference>
<dbReference type="SUPFAM" id="SSF54637">
    <property type="entry name" value="Thioesterase/thiol ester dehydrase-isomerase"/>
    <property type="match status" value="1"/>
</dbReference>
<feature type="binding site" evidence="2">
    <location>
        <position position="62"/>
    </location>
    <ligand>
        <name>CoA</name>
        <dbReference type="ChEBI" id="CHEBI:57287"/>
    </ligand>
</feature>
<gene>
    <name evidence="4" type="ORF">CLV30_10240</name>
</gene>
<reference evidence="4 5" key="1">
    <citation type="submission" date="2018-03" db="EMBL/GenBank/DDBJ databases">
        <title>Genomic Encyclopedia of Archaeal and Bacterial Type Strains, Phase II (KMG-II): from individual species to whole genera.</title>
        <authorList>
            <person name="Goeker M."/>
        </authorList>
    </citation>
    <scope>NUCLEOTIDE SEQUENCE [LARGE SCALE GENOMIC DNA]</scope>
    <source>
        <strain evidence="4 5">DSM 45211</strain>
    </source>
</reference>
<comment type="caution">
    <text evidence="4">The sequence shown here is derived from an EMBL/GenBank/DDBJ whole genome shotgun (WGS) entry which is preliminary data.</text>
</comment>
<dbReference type="EMBL" id="PYGE01000002">
    <property type="protein sequence ID" value="PSL06655.1"/>
    <property type="molecule type" value="Genomic_DNA"/>
</dbReference>
<dbReference type="Gene3D" id="3.10.129.10">
    <property type="entry name" value="Hotdog Thioesterase"/>
    <property type="match status" value="1"/>
</dbReference>
<dbReference type="RefSeq" id="WP_106535692.1">
    <property type="nucleotide sequence ID" value="NZ_ML142898.1"/>
</dbReference>
<accession>A0A2P8EB19</accession>
<feature type="domain" description="Fluoroacetyl-CoA-specific thioesterase-like" evidence="3">
    <location>
        <begin position="16"/>
        <end position="120"/>
    </location>
</feature>
<dbReference type="InterPro" id="IPR029069">
    <property type="entry name" value="HotDog_dom_sf"/>
</dbReference>
<dbReference type="PANTHER" id="PTHR36934:SF1">
    <property type="entry name" value="THIOESTERASE DOMAIN-CONTAINING PROTEIN"/>
    <property type="match status" value="1"/>
</dbReference>
<feature type="binding site" evidence="2">
    <location>
        <position position="114"/>
    </location>
    <ligand>
        <name>substrate</name>
    </ligand>
</feature>
<name>A0A2P8EB19_9ACTN</name>
<sequence>MSGPAPGLWARHTHVVSEDDTAVALGSGAVPVLGTPRLLAWMEAATVAALADELAAGRTSVGTRVEVDHVAPTPVGGRVAVRAELLAADERQLTFTVVAEDGDGRQVGSGRIVRAVVDAERFLARCQRP</sequence>
<evidence type="ECO:0000256" key="2">
    <source>
        <dbReference type="PIRSR" id="PIRSR014972-2"/>
    </source>
</evidence>
<evidence type="ECO:0000256" key="1">
    <source>
        <dbReference type="PIRSR" id="PIRSR014972-1"/>
    </source>
</evidence>